<name>A0ABM1JI73_GEKJA</name>
<protein>
    <submittedName>
        <fullName evidence="8">Interferon-inducible GTPase 5-like</fullName>
    </submittedName>
</protein>
<dbReference type="PANTHER" id="PTHR32341:SF17">
    <property type="entry name" value="IRG-TYPE G DOMAIN-CONTAINING PROTEIN"/>
    <property type="match status" value="1"/>
</dbReference>
<keyword evidence="2" id="KW-0547">Nucleotide-binding</keyword>
<reference evidence="8" key="1">
    <citation type="submission" date="2025-08" db="UniProtKB">
        <authorList>
            <consortium name="RefSeq"/>
        </authorList>
    </citation>
    <scope>IDENTIFICATION</scope>
</reference>
<dbReference type="InterPro" id="IPR030385">
    <property type="entry name" value="G_IRG_dom"/>
</dbReference>
<dbReference type="PROSITE" id="PS51716">
    <property type="entry name" value="G_IRG"/>
    <property type="match status" value="1"/>
</dbReference>
<evidence type="ECO:0000259" key="6">
    <source>
        <dbReference type="PROSITE" id="PS51716"/>
    </source>
</evidence>
<dbReference type="InterPro" id="IPR007743">
    <property type="entry name" value="Immunity-related_GTPase-like"/>
</dbReference>
<dbReference type="Pfam" id="PF05049">
    <property type="entry name" value="IIGP"/>
    <property type="match status" value="1"/>
</dbReference>
<comment type="similarity">
    <text evidence="1">Belongs to the TRAFAC class dynamin-like GTPase superfamily. IRG family.</text>
</comment>
<keyword evidence="3" id="KW-0378">Hydrolase</keyword>
<keyword evidence="5" id="KW-0175">Coiled coil</keyword>
<dbReference type="GeneID" id="107105677"/>
<dbReference type="SUPFAM" id="SSF52540">
    <property type="entry name" value="P-loop containing nucleoside triphosphate hydrolases"/>
    <property type="match status" value="1"/>
</dbReference>
<evidence type="ECO:0000256" key="5">
    <source>
        <dbReference type="SAM" id="Coils"/>
    </source>
</evidence>
<proteinExistence type="inferred from homology"/>
<keyword evidence="7" id="KW-1185">Reference proteome</keyword>
<evidence type="ECO:0000256" key="4">
    <source>
        <dbReference type="ARBA" id="ARBA00023134"/>
    </source>
</evidence>
<accession>A0ABM1JI73</accession>
<organism evidence="7 8">
    <name type="scientific">Gekko japonicus</name>
    <name type="common">Schlegel's Japanese gecko</name>
    <dbReference type="NCBI Taxonomy" id="146911"/>
    <lineage>
        <taxon>Eukaryota</taxon>
        <taxon>Metazoa</taxon>
        <taxon>Chordata</taxon>
        <taxon>Craniata</taxon>
        <taxon>Vertebrata</taxon>
        <taxon>Euteleostomi</taxon>
        <taxon>Lepidosauria</taxon>
        <taxon>Squamata</taxon>
        <taxon>Bifurcata</taxon>
        <taxon>Gekkota</taxon>
        <taxon>Gekkonidae</taxon>
        <taxon>Gekkoninae</taxon>
        <taxon>Gekko</taxon>
    </lineage>
</organism>
<dbReference type="Proteomes" id="UP000694871">
    <property type="component" value="Unplaced"/>
</dbReference>
<sequence>MSSGPSTEDIGEQLEKLKTDFEKENNDLSKLIEQTVQKLNSLTNEKLDIAITGPTGAGKSSLVNALRGKKDDEEGAAETGVMQTMERKQYPHPTFPKVTLWDLPGVGTYETQEYLQKVHFTEYDFFIIVASVRFRENEILLAQEIHKMNKKFYYVRTKLDVDIESERRQQNFSEEKTLEKIRKYCRDNLAEAGESHPRVFLVSSRYWRRYDFQLLLEVMGNELDELKRYALITALSNSSKGILKKKKAAMEALVRKVAHVSSIMGASPVPGLSLVCNIPYLEEEMRDFSTVFGLDEDSLHRLARQVGKTVPVLGSAIKKTRIASKIDSEFVKTLLSRMCTYEGRNRWETFLLHYLPGLCSLFGRVNSFAAISHMLQRFLDDAEEDAENVLAKAVGY</sequence>
<feature type="coiled-coil region" evidence="5">
    <location>
        <begin position="14"/>
        <end position="45"/>
    </location>
</feature>
<evidence type="ECO:0000256" key="2">
    <source>
        <dbReference type="ARBA" id="ARBA00022741"/>
    </source>
</evidence>
<dbReference type="InterPro" id="IPR027417">
    <property type="entry name" value="P-loop_NTPase"/>
</dbReference>
<evidence type="ECO:0000313" key="7">
    <source>
        <dbReference type="Proteomes" id="UP000694871"/>
    </source>
</evidence>
<dbReference type="InterPro" id="IPR051515">
    <property type="entry name" value="IRG"/>
</dbReference>
<dbReference type="RefSeq" id="XP_015261160.1">
    <property type="nucleotide sequence ID" value="XM_015405674.1"/>
</dbReference>
<evidence type="ECO:0000313" key="8">
    <source>
        <dbReference type="RefSeq" id="XP_015261160.1"/>
    </source>
</evidence>
<evidence type="ECO:0000256" key="3">
    <source>
        <dbReference type="ARBA" id="ARBA00022801"/>
    </source>
</evidence>
<dbReference type="PANTHER" id="PTHR32341">
    <property type="entry name" value="INTERFERON-INDUCIBLE GTPASE"/>
    <property type="match status" value="1"/>
</dbReference>
<feature type="domain" description="IRG-type G" evidence="6">
    <location>
        <begin position="45"/>
        <end position="222"/>
    </location>
</feature>
<gene>
    <name evidence="8" type="primary">LOC107105677</name>
</gene>
<dbReference type="Gene3D" id="3.40.50.300">
    <property type="entry name" value="P-loop containing nucleotide triphosphate hydrolases"/>
    <property type="match status" value="1"/>
</dbReference>
<evidence type="ECO:0000256" key="1">
    <source>
        <dbReference type="ARBA" id="ARBA00005429"/>
    </source>
</evidence>
<keyword evidence="4" id="KW-0342">GTP-binding</keyword>